<dbReference type="SMART" id="SM00382">
    <property type="entry name" value="AAA"/>
    <property type="match status" value="1"/>
</dbReference>
<dbReference type="InterPro" id="IPR027417">
    <property type="entry name" value="P-loop_NTPase"/>
</dbReference>
<keyword evidence="2" id="KW-0813">Transport</keyword>
<dbReference type="OrthoDB" id="9776369at2"/>
<dbReference type="Gene3D" id="3.40.50.300">
    <property type="entry name" value="P-loop containing nucleotide triphosphate hydrolases"/>
    <property type="match status" value="1"/>
</dbReference>
<evidence type="ECO:0000313" key="8">
    <source>
        <dbReference type="EMBL" id="TCO84164.1"/>
    </source>
</evidence>
<organism evidence="8 9">
    <name type="scientific">Frisingicoccus caecimuris</name>
    <dbReference type="NCBI Taxonomy" id="1796636"/>
    <lineage>
        <taxon>Bacteria</taxon>
        <taxon>Bacillati</taxon>
        <taxon>Bacillota</taxon>
        <taxon>Clostridia</taxon>
        <taxon>Lachnospirales</taxon>
        <taxon>Lachnospiraceae</taxon>
        <taxon>Frisingicoccus</taxon>
    </lineage>
</organism>
<dbReference type="InterPro" id="IPR017871">
    <property type="entry name" value="ABC_transporter-like_CS"/>
</dbReference>
<dbReference type="EMBL" id="SLXA01000009">
    <property type="protein sequence ID" value="TCO84164.1"/>
    <property type="molecule type" value="Genomic_DNA"/>
</dbReference>
<evidence type="ECO:0000256" key="1">
    <source>
        <dbReference type="ARBA" id="ARBA00004202"/>
    </source>
</evidence>
<dbReference type="PROSITE" id="PS00211">
    <property type="entry name" value="ABC_TRANSPORTER_1"/>
    <property type="match status" value="1"/>
</dbReference>
<evidence type="ECO:0000256" key="3">
    <source>
        <dbReference type="ARBA" id="ARBA00022475"/>
    </source>
</evidence>
<dbReference type="Pfam" id="PF00005">
    <property type="entry name" value="ABC_tran"/>
    <property type="match status" value="1"/>
</dbReference>
<keyword evidence="3" id="KW-1003">Cell membrane</keyword>
<keyword evidence="5 8" id="KW-0067">ATP-binding</keyword>
<keyword evidence="6" id="KW-0472">Membrane</keyword>
<gene>
    <name evidence="8" type="ORF">EV212_10956</name>
</gene>
<dbReference type="GO" id="GO:0016887">
    <property type="term" value="F:ATP hydrolysis activity"/>
    <property type="evidence" value="ECO:0007669"/>
    <property type="project" value="InterPro"/>
</dbReference>
<dbReference type="GO" id="GO:0005886">
    <property type="term" value="C:plasma membrane"/>
    <property type="evidence" value="ECO:0007669"/>
    <property type="project" value="UniProtKB-SubCell"/>
</dbReference>
<dbReference type="GO" id="GO:0005524">
    <property type="term" value="F:ATP binding"/>
    <property type="evidence" value="ECO:0007669"/>
    <property type="project" value="UniProtKB-KW"/>
</dbReference>
<keyword evidence="9" id="KW-1185">Reference proteome</keyword>
<dbReference type="InterPro" id="IPR003593">
    <property type="entry name" value="AAA+_ATPase"/>
</dbReference>
<protein>
    <submittedName>
        <fullName evidence="8">Putative ABC transport system ATP-binding protein</fullName>
    </submittedName>
</protein>
<evidence type="ECO:0000259" key="7">
    <source>
        <dbReference type="PROSITE" id="PS50893"/>
    </source>
</evidence>
<comment type="caution">
    <text evidence="8">The sequence shown here is derived from an EMBL/GenBank/DDBJ whole genome shotgun (WGS) entry which is preliminary data.</text>
</comment>
<comment type="subcellular location">
    <subcellularLocation>
        <location evidence="1">Cell membrane</location>
        <topology evidence="1">Peripheral membrane protein</topology>
    </subcellularLocation>
</comment>
<accession>A0A4R2LGU0</accession>
<dbReference type="AlphaFoldDB" id="A0A4R2LGU0"/>
<dbReference type="SUPFAM" id="SSF52540">
    <property type="entry name" value="P-loop containing nucleoside triphosphate hydrolases"/>
    <property type="match status" value="1"/>
</dbReference>
<dbReference type="RefSeq" id="WP_132092350.1">
    <property type="nucleotide sequence ID" value="NZ_JANKAQ010000010.1"/>
</dbReference>
<dbReference type="PANTHER" id="PTHR42788">
    <property type="entry name" value="TAURINE IMPORT ATP-BINDING PROTEIN-RELATED"/>
    <property type="match status" value="1"/>
</dbReference>
<reference evidence="8 9" key="1">
    <citation type="submission" date="2019-03" db="EMBL/GenBank/DDBJ databases">
        <title>Genomic Encyclopedia of Type Strains, Phase IV (KMG-IV): sequencing the most valuable type-strain genomes for metagenomic binning, comparative biology and taxonomic classification.</title>
        <authorList>
            <person name="Goeker M."/>
        </authorList>
    </citation>
    <scope>NUCLEOTIDE SEQUENCE [LARGE SCALE GENOMIC DNA]</scope>
    <source>
        <strain evidence="8 9">DSM 28559</strain>
    </source>
</reference>
<dbReference type="InterPro" id="IPR050166">
    <property type="entry name" value="ABC_transporter_ATP-bind"/>
</dbReference>
<proteinExistence type="predicted"/>
<dbReference type="InterPro" id="IPR003439">
    <property type="entry name" value="ABC_transporter-like_ATP-bd"/>
</dbReference>
<feature type="domain" description="ABC transporter" evidence="7">
    <location>
        <begin position="2"/>
        <end position="249"/>
    </location>
</feature>
<dbReference type="Proteomes" id="UP000295711">
    <property type="component" value="Unassembled WGS sequence"/>
</dbReference>
<sequence>MIELSHIYKTFEPGTVNESILFTDFNLSIHDDDFIAVIGSNGSGKTTMLNLLCGSLAPDKGQIIKDGQDITKMKEYRRSEFISRVYQDPSKGSCPSFSILENIALADNKGKPYNLGLGIKKDRLDYYRTLLETLKLGLENRIHDKVGSLSGGQRQALAMLTSTLTPTSLMILDEHTAALDPKTADNIMELTDRLVHEKKLTTLMVTHNLKFALQYGNRLIMMHQGKAIIDVSGEEKKDLPLSEILNKFNEISLEYGNSL</sequence>
<keyword evidence="4" id="KW-0547">Nucleotide-binding</keyword>
<evidence type="ECO:0000256" key="5">
    <source>
        <dbReference type="ARBA" id="ARBA00022840"/>
    </source>
</evidence>
<evidence type="ECO:0000256" key="6">
    <source>
        <dbReference type="ARBA" id="ARBA00023136"/>
    </source>
</evidence>
<evidence type="ECO:0000256" key="4">
    <source>
        <dbReference type="ARBA" id="ARBA00022741"/>
    </source>
</evidence>
<dbReference type="PANTHER" id="PTHR42788:SF7">
    <property type="entry name" value="NITRATE ABC TRANSPORTER ATP-BINDING PROTEIN"/>
    <property type="match status" value="1"/>
</dbReference>
<name>A0A4R2LGU0_9FIRM</name>
<dbReference type="PROSITE" id="PS50893">
    <property type="entry name" value="ABC_TRANSPORTER_2"/>
    <property type="match status" value="1"/>
</dbReference>
<evidence type="ECO:0000313" key="9">
    <source>
        <dbReference type="Proteomes" id="UP000295711"/>
    </source>
</evidence>
<evidence type="ECO:0000256" key="2">
    <source>
        <dbReference type="ARBA" id="ARBA00022448"/>
    </source>
</evidence>